<protein>
    <submittedName>
        <fullName evidence="2">Uncharacterized protein</fullName>
    </submittedName>
</protein>
<evidence type="ECO:0000313" key="2">
    <source>
        <dbReference type="EMBL" id="RMY32190.1"/>
    </source>
</evidence>
<dbReference type="EMBL" id="QWIM01000658">
    <property type="protein sequence ID" value="RMY32190.1"/>
    <property type="molecule type" value="Genomic_DNA"/>
</dbReference>
<gene>
    <name evidence="2" type="ORF">D0866_06782</name>
</gene>
<evidence type="ECO:0000313" key="3">
    <source>
        <dbReference type="Proteomes" id="UP000276864"/>
    </source>
</evidence>
<proteinExistence type="predicted"/>
<accession>A0A3M7AY79</accession>
<evidence type="ECO:0000256" key="1">
    <source>
        <dbReference type="SAM" id="MobiDB-lite"/>
    </source>
</evidence>
<comment type="caution">
    <text evidence="2">The sequence shown here is derived from an EMBL/GenBank/DDBJ whole genome shotgun (WGS) entry which is preliminary data.</text>
</comment>
<reference evidence="2 3" key="1">
    <citation type="journal article" date="2018" name="BMC Genomics">
        <title>Genomic evidence for intraspecific hybridization in a clonal and extremely halotolerant yeast.</title>
        <authorList>
            <person name="Gostincar C."/>
            <person name="Stajich J.E."/>
            <person name="Zupancic J."/>
            <person name="Zalar P."/>
            <person name="Gunde-Cimerman N."/>
        </authorList>
    </citation>
    <scope>NUCLEOTIDE SEQUENCE [LARGE SCALE GENOMIC DNA]</scope>
    <source>
        <strain evidence="2 3">EXF-6651</strain>
    </source>
</reference>
<sequence>MSDYRDYDSQSECLTRAKNVLDNAQCPPGPHASTESRDTYSGNVSYKVPERTPDEMDSPTLGGGDGAGYYRGTSTGRCVEDNTRECGDVRDAESLDTPTRSGRPVAGDSSYSSPDTDSFAASDDDGQRPVDTMSPGVSASDSTPYAGGTEYGSGMTGGPGLGNKTSNDESEVDSSATRFGSHGDTSSYSGGTEYGSGTTGGAGAGNKTSGSMEHDSTMGKLMEISGKIVHNDGMVEKGHARREAAGAFDESA</sequence>
<feature type="compositionally biased region" description="Gly residues" evidence="1">
    <location>
        <begin position="149"/>
        <end position="161"/>
    </location>
</feature>
<feature type="compositionally biased region" description="Gly residues" evidence="1">
    <location>
        <begin position="192"/>
        <end position="204"/>
    </location>
</feature>
<feature type="region of interest" description="Disordered" evidence="1">
    <location>
        <begin position="232"/>
        <end position="252"/>
    </location>
</feature>
<name>A0A3M7AY79_HORWE</name>
<feature type="region of interest" description="Disordered" evidence="1">
    <location>
        <begin position="21"/>
        <end position="218"/>
    </location>
</feature>
<feature type="compositionally biased region" description="Basic and acidic residues" evidence="1">
    <location>
        <begin position="78"/>
        <end position="93"/>
    </location>
</feature>
<organism evidence="2 3">
    <name type="scientific">Hortaea werneckii</name>
    <name type="common">Black yeast</name>
    <name type="synonym">Cladosporium werneckii</name>
    <dbReference type="NCBI Taxonomy" id="91943"/>
    <lineage>
        <taxon>Eukaryota</taxon>
        <taxon>Fungi</taxon>
        <taxon>Dikarya</taxon>
        <taxon>Ascomycota</taxon>
        <taxon>Pezizomycotina</taxon>
        <taxon>Dothideomycetes</taxon>
        <taxon>Dothideomycetidae</taxon>
        <taxon>Mycosphaerellales</taxon>
        <taxon>Teratosphaeriaceae</taxon>
        <taxon>Hortaea</taxon>
    </lineage>
</organism>
<dbReference type="VEuPathDB" id="FungiDB:BTJ68_11924"/>
<dbReference type="AlphaFoldDB" id="A0A3M7AY79"/>
<feature type="compositionally biased region" description="Basic and acidic residues" evidence="1">
    <location>
        <begin position="232"/>
        <end position="244"/>
    </location>
</feature>
<dbReference type="Proteomes" id="UP000276864">
    <property type="component" value="Unassembled WGS sequence"/>
</dbReference>